<evidence type="ECO:0000256" key="2">
    <source>
        <dbReference type="ARBA" id="ARBA00022448"/>
    </source>
</evidence>
<evidence type="ECO:0000256" key="3">
    <source>
        <dbReference type="ARBA" id="ARBA00023065"/>
    </source>
</evidence>
<organism evidence="5 6">
    <name type="scientific">candidate division MSBL1 archaeon SCGC-AAA261D19</name>
    <dbReference type="NCBI Taxonomy" id="1698273"/>
    <lineage>
        <taxon>Archaea</taxon>
        <taxon>Methanobacteriati</taxon>
        <taxon>Methanobacteriota</taxon>
        <taxon>candidate division MSBL1</taxon>
    </lineage>
</organism>
<evidence type="ECO:0000313" key="5">
    <source>
        <dbReference type="EMBL" id="KXB01060.1"/>
    </source>
</evidence>
<dbReference type="GO" id="GO:0042777">
    <property type="term" value="P:proton motive force-driven plasma membrane ATP synthesis"/>
    <property type="evidence" value="ECO:0007669"/>
    <property type="project" value="UniProtKB-UniRule"/>
</dbReference>
<accession>A0A133V3P9</accession>
<dbReference type="HAMAP" id="MF_00312">
    <property type="entry name" value="ATP_synth_F_arch"/>
    <property type="match status" value="1"/>
</dbReference>
<evidence type="ECO:0000256" key="1">
    <source>
        <dbReference type="ARBA" id="ARBA00010148"/>
    </source>
</evidence>
<dbReference type="GO" id="GO:0005524">
    <property type="term" value="F:ATP binding"/>
    <property type="evidence" value="ECO:0007669"/>
    <property type="project" value="UniProtKB-UniRule"/>
</dbReference>
<dbReference type="InterPro" id="IPR008218">
    <property type="entry name" value="ATPase_V1-cplx_f_g_su"/>
</dbReference>
<dbReference type="GO" id="GO:0046961">
    <property type="term" value="F:proton-transporting ATPase activity, rotational mechanism"/>
    <property type="evidence" value="ECO:0007669"/>
    <property type="project" value="InterPro"/>
</dbReference>
<dbReference type="EMBL" id="LHXX01000068">
    <property type="protein sequence ID" value="KXB01060.1"/>
    <property type="molecule type" value="Genomic_DNA"/>
</dbReference>
<keyword evidence="3 4" id="KW-0406">Ion transport</keyword>
<dbReference type="AlphaFoldDB" id="A0A133V3P9"/>
<keyword evidence="4" id="KW-0066">ATP synthesis</keyword>
<sequence length="104" mass="11604">MKIASITDSTTAVGLRLGGIKETHEAEDIVEAGELFEELVKKEIGILIITEKLAQGMRKKINKFTEEKERPIIAEIPDKGGPIPERKEVIRTLIKRAVGVEIKR</sequence>
<name>A0A133V3P9_9EURY</name>
<dbReference type="Proteomes" id="UP000070400">
    <property type="component" value="Unassembled WGS sequence"/>
</dbReference>
<comment type="subcellular location">
    <subcellularLocation>
        <location evidence="4">Cell membrane</location>
        <topology evidence="4">Peripheral membrane protein</topology>
    </subcellularLocation>
</comment>
<comment type="function">
    <text evidence="4">Component of the A-type ATP synthase that produces ATP from ADP in the presence of a proton gradient across the membrane.</text>
</comment>
<keyword evidence="4" id="KW-0375">Hydrogen ion transport</keyword>
<keyword evidence="4" id="KW-0472">Membrane</keyword>
<protein>
    <recommendedName>
        <fullName evidence="4">A-type ATP synthase subunit F</fullName>
    </recommendedName>
</protein>
<proteinExistence type="inferred from homology"/>
<dbReference type="InterPro" id="IPR022944">
    <property type="entry name" value="ATPase_V1-cplx_fsu_bac/arc"/>
</dbReference>
<gene>
    <name evidence="4" type="primary">atpF</name>
    <name evidence="5" type="ORF">AKJ43_03705</name>
</gene>
<keyword evidence="6" id="KW-1185">Reference proteome</keyword>
<dbReference type="GO" id="GO:0005886">
    <property type="term" value="C:plasma membrane"/>
    <property type="evidence" value="ECO:0007669"/>
    <property type="project" value="UniProtKB-SubCell"/>
</dbReference>
<keyword evidence="4" id="KW-1003">Cell membrane</keyword>
<dbReference type="InterPro" id="IPR036906">
    <property type="entry name" value="ATPase_V1_fsu_sf"/>
</dbReference>
<keyword evidence="2 4" id="KW-0813">Transport</keyword>
<dbReference type="Gene3D" id="3.40.50.10580">
    <property type="entry name" value="ATPase, V1 complex, subunit F"/>
    <property type="match status" value="1"/>
</dbReference>
<evidence type="ECO:0000256" key="4">
    <source>
        <dbReference type="HAMAP-Rule" id="MF_00312"/>
    </source>
</evidence>
<dbReference type="GO" id="GO:0046933">
    <property type="term" value="F:proton-transporting ATP synthase activity, rotational mechanism"/>
    <property type="evidence" value="ECO:0007669"/>
    <property type="project" value="UniProtKB-UniRule"/>
</dbReference>
<evidence type="ECO:0000313" key="6">
    <source>
        <dbReference type="Proteomes" id="UP000070400"/>
    </source>
</evidence>
<comment type="subunit">
    <text evidence="4">Has multiple subunits with at least A(3), B(3), C, D, E, F, H, I and proteolipid K(x).</text>
</comment>
<dbReference type="Pfam" id="PF01990">
    <property type="entry name" value="ATP-synt_F"/>
    <property type="match status" value="1"/>
</dbReference>
<comment type="similarity">
    <text evidence="1 4">Belongs to the V-ATPase F subunit family.</text>
</comment>
<reference evidence="5 6" key="1">
    <citation type="journal article" date="2016" name="Sci. Rep.">
        <title>Metabolic traits of an uncultured archaeal lineage -MSBL1- from brine pools of the Red Sea.</title>
        <authorList>
            <person name="Mwirichia R."/>
            <person name="Alam I."/>
            <person name="Rashid M."/>
            <person name="Vinu M."/>
            <person name="Ba-Alawi W."/>
            <person name="Anthony Kamau A."/>
            <person name="Kamanda Ngugi D."/>
            <person name="Goker M."/>
            <person name="Klenk H.P."/>
            <person name="Bajic V."/>
            <person name="Stingl U."/>
        </authorList>
    </citation>
    <scope>NUCLEOTIDE SEQUENCE [LARGE SCALE GENOMIC DNA]</scope>
    <source>
        <strain evidence="5">SCGC-AAA261D19</strain>
    </source>
</reference>
<comment type="caution">
    <text evidence="5">The sequence shown here is derived from an EMBL/GenBank/DDBJ whole genome shotgun (WGS) entry which is preliminary data.</text>
</comment>
<dbReference type="SUPFAM" id="SSF159468">
    <property type="entry name" value="AtpF-like"/>
    <property type="match status" value="1"/>
</dbReference>